<proteinExistence type="predicted"/>
<evidence type="ECO:0000313" key="3">
    <source>
        <dbReference type="EMBL" id="KAG0558441.1"/>
    </source>
</evidence>
<keyword evidence="2" id="KW-0472">Membrane</keyword>
<dbReference type="EMBL" id="CM026431">
    <property type="protein sequence ID" value="KAG0558441.1"/>
    <property type="molecule type" value="Genomic_DNA"/>
</dbReference>
<keyword evidence="2" id="KW-1133">Transmembrane helix</keyword>
<feature type="compositionally biased region" description="Low complexity" evidence="1">
    <location>
        <begin position="1"/>
        <end position="18"/>
    </location>
</feature>
<feature type="transmembrane region" description="Helical" evidence="2">
    <location>
        <begin position="136"/>
        <end position="161"/>
    </location>
</feature>
<dbReference type="Pfam" id="PF02325">
    <property type="entry name" value="CCB3_YggT"/>
    <property type="match status" value="1"/>
</dbReference>
<name>A0A8T0GGJ8_CERPU</name>
<keyword evidence="2" id="KW-0812">Transmembrane</keyword>
<organism evidence="3 4">
    <name type="scientific">Ceratodon purpureus</name>
    <name type="common">Fire moss</name>
    <name type="synonym">Dicranum purpureum</name>
    <dbReference type="NCBI Taxonomy" id="3225"/>
    <lineage>
        <taxon>Eukaryota</taxon>
        <taxon>Viridiplantae</taxon>
        <taxon>Streptophyta</taxon>
        <taxon>Embryophyta</taxon>
        <taxon>Bryophyta</taxon>
        <taxon>Bryophytina</taxon>
        <taxon>Bryopsida</taxon>
        <taxon>Dicranidae</taxon>
        <taxon>Pseudoditrichales</taxon>
        <taxon>Ditrichaceae</taxon>
        <taxon>Ceratodon</taxon>
    </lineage>
</organism>
<accession>A0A8T0GGJ8</accession>
<evidence type="ECO:0000313" key="4">
    <source>
        <dbReference type="Proteomes" id="UP000822688"/>
    </source>
</evidence>
<reference evidence="3" key="1">
    <citation type="submission" date="2020-06" db="EMBL/GenBank/DDBJ databases">
        <title>WGS assembly of Ceratodon purpureus strain R40.</title>
        <authorList>
            <person name="Carey S.B."/>
            <person name="Jenkins J."/>
            <person name="Shu S."/>
            <person name="Lovell J.T."/>
            <person name="Sreedasyam A."/>
            <person name="Maumus F."/>
            <person name="Tiley G.P."/>
            <person name="Fernandez-Pozo N."/>
            <person name="Barry K."/>
            <person name="Chen C."/>
            <person name="Wang M."/>
            <person name="Lipzen A."/>
            <person name="Daum C."/>
            <person name="Saski C.A."/>
            <person name="Payton A.C."/>
            <person name="Mcbreen J.C."/>
            <person name="Conrad R.E."/>
            <person name="Kollar L.M."/>
            <person name="Olsson S."/>
            <person name="Huttunen S."/>
            <person name="Landis J.B."/>
            <person name="Wickett N.J."/>
            <person name="Johnson M.G."/>
            <person name="Rensing S.A."/>
            <person name="Grimwood J."/>
            <person name="Schmutz J."/>
            <person name="Mcdaniel S.F."/>
        </authorList>
    </citation>
    <scope>NUCLEOTIDE SEQUENCE</scope>
    <source>
        <strain evidence="3">R40</strain>
    </source>
</reference>
<keyword evidence="4" id="KW-1185">Reference proteome</keyword>
<sequence length="228" mass="24484">MASTALLRRLPSPALSSPQTFHPLRPSRAMRVLAAPRSHLSLQTPSSSTSTHLSPATRSPKPDLSLHSQTDQDARELNSEDNSTQHLKHLALAIAMACPALLLAPHEASAATSLAMESGEILRLSAAELDPSTAKLAITILGPLFAAFNLMFIIRIVMSWYPQIPVGKFPFSIAYAPTEPVLGPTRRLIPPVGGVDVAPVIWVALMSFLNEILLGQQGLLVLLSQQQP</sequence>
<feature type="region of interest" description="Disordered" evidence="1">
    <location>
        <begin position="39"/>
        <end position="82"/>
    </location>
</feature>
<dbReference type="PANTHER" id="PTHR33219">
    <property type="entry name" value="YLMG HOMOLOG PROTEIN 2, CHLOROPLASTIC"/>
    <property type="match status" value="1"/>
</dbReference>
<evidence type="ECO:0000256" key="1">
    <source>
        <dbReference type="SAM" id="MobiDB-lite"/>
    </source>
</evidence>
<dbReference type="GO" id="GO:0009535">
    <property type="term" value="C:chloroplast thylakoid membrane"/>
    <property type="evidence" value="ECO:0007669"/>
    <property type="project" value="TreeGrafter"/>
</dbReference>
<feature type="transmembrane region" description="Helical" evidence="2">
    <location>
        <begin position="200"/>
        <end position="223"/>
    </location>
</feature>
<dbReference type="PANTHER" id="PTHR33219:SF14">
    <property type="entry name" value="PROTEIN COFACTOR ASSEMBLY OF COMPLEX C SUBUNIT B CCB3, CHLOROPLASTIC-RELATED"/>
    <property type="match status" value="1"/>
</dbReference>
<evidence type="ECO:0000256" key="2">
    <source>
        <dbReference type="SAM" id="Phobius"/>
    </source>
</evidence>
<feature type="compositionally biased region" description="Low complexity" evidence="1">
    <location>
        <begin position="39"/>
        <end position="55"/>
    </location>
</feature>
<dbReference type="Proteomes" id="UP000822688">
    <property type="component" value="Chromosome 10"/>
</dbReference>
<dbReference type="AlphaFoldDB" id="A0A8T0GGJ8"/>
<feature type="region of interest" description="Disordered" evidence="1">
    <location>
        <begin position="1"/>
        <end position="25"/>
    </location>
</feature>
<gene>
    <name evidence="3" type="ORF">KC19_10G028600</name>
</gene>
<dbReference type="InterPro" id="IPR003425">
    <property type="entry name" value="CCB3/YggT"/>
</dbReference>
<comment type="caution">
    <text evidence="3">The sequence shown here is derived from an EMBL/GenBank/DDBJ whole genome shotgun (WGS) entry which is preliminary data.</text>
</comment>
<evidence type="ECO:0008006" key="5">
    <source>
        <dbReference type="Google" id="ProtNLM"/>
    </source>
</evidence>
<protein>
    <recommendedName>
        <fullName evidence="5">Protein COFACTOR ASSEMBLY OF COMPLEX C SUBUNIT B CCB3, chloroplastic</fullName>
    </recommendedName>
</protein>